<feature type="domain" description="Protein kinase" evidence="9">
    <location>
        <begin position="11"/>
        <end position="278"/>
    </location>
</feature>
<sequence length="897" mass="92799">MDNGAVLGGRYTLRERIGAGGMGVVWRATDARLDRQVAVKLLSVPAGLTEAERARFLGMFVREARAAAALESSYIVPVFDHSADGDTPYLVMPLLSGRTLRELLDTYGPMEPARAAETAAQVCRALVAAHRAGIVHRDIKPPNVMVTAEGTVKVLDFGVAKFVDARTGAGHLTATTDAPVGTLHYMAPERFTRGGDTGAGDLYSLGCTLYETLTGTTPFTGASAAVLMYSHVHEEVRRPSALRPGLGAVWDELLLRLLAKDPADRPDATAAATALDALARPAPEAAPATAATSYVLAPPRRTGPAPVRPARRRLWAAAAAAVAAGALAAALAVTQPWRDTGGSGAAGGGFDGAAGTVAPAAHPETLTEGTAADSRGPAPAVNGARRGGRVAVVESSLTTVDPGNAQAAGDVKLSQLAYRSLTGLKTLPDGTVRLVGDLADGPGAASDGGRTWTFRLKPGLRYDTGEPVRAGDFAHAVERTLDPAFSTDDDLMRRRLLGLSGAERMSGAELPSGAVGTPDDRTVVFRLAAPCADFGVALSGPSGVPVPRSWTGKPPSAQAPPTTGPYKITKADLSGGKGTVELARNPRWQPDSDPLRTAYPDRFTVESTGDASTAGKTLLSLAESGVPVMTFTGGPLGRDSVPADARLRTLTAPAWYARSYFVNTRRLTDPAVRRAVATAIPAGQVLRASGVSGTVTHHLLPPGVVGSRGFDVFGAGDDGDPAAARALLDGAGRTGQKLTVAYRSDQFHGAAQAETVRQALKRAGFTVTLLAVAPEKFYQDTASYDVFGSEALTASLPVGSSLLPDYFSAHSAQGLGHVNWSRLADAGVDGAVDDADAAPDIRTAGARWAAVDRRVMEQAAAVPVYVPTLAFTVSKSLRGLQTDGYGVSALRACVQGG</sequence>
<dbReference type="PANTHER" id="PTHR43289:SF6">
    <property type="entry name" value="SERINE_THREONINE-PROTEIN KINASE NEKL-3"/>
    <property type="match status" value="1"/>
</dbReference>
<evidence type="ECO:0000256" key="7">
    <source>
        <dbReference type="PROSITE-ProRule" id="PRU10141"/>
    </source>
</evidence>
<evidence type="ECO:0000256" key="1">
    <source>
        <dbReference type="ARBA" id="ARBA00012513"/>
    </source>
</evidence>
<dbReference type="InterPro" id="IPR000719">
    <property type="entry name" value="Prot_kinase_dom"/>
</dbReference>
<dbReference type="PROSITE" id="PS50011">
    <property type="entry name" value="PROTEIN_KINASE_DOM"/>
    <property type="match status" value="1"/>
</dbReference>
<dbReference type="RefSeq" id="WP_381742194.1">
    <property type="nucleotide sequence ID" value="NZ_JBHSDP010000024.1"/>
</dbReference>
<dbReference type="Proteomes" id="UP001595824">
    <property type="component" value="Unassembled WGS sequence"/>
</dbReference>
<evidence type="ECO:0000256" key="4">
    <source>
        <dbReference type="ARBA" id="ARBA00022741"/>
    </source>
</evidence>
<evidence type="ECO:0000256" key="8">
    <source>
        <dbReference type="SAM" id="MobiDB-lite"/>
    </source>
</evidence>
<dbReference type="InterPro" id="IPR011009">
    <property type="entry name" value="Kinase-like_dom_sf"/>
</dbReference>
<evidence type="ECO:0000259" key="9">
    <source>
        <dbReference type="PROSITE" id="PS50011"/>
    </source>
</evidence>
<keyword evidence="3" id="KW-0808">Transferase</keyword>
<dbReference type="Pfam" id="PF00069">
    <property type="entry name" value="Pkinase"/>
    <property type="match status" value="1"/>
</dbReference>
<evidence type="ECO:0000256" key="2">
    <source>
        <dbReference type="ARBA" id="ARBA00022527"/>
    </source>
</evidence>
<dbReference type="PROSITE" id="PS00107">
    <property type="entry name" value="PROTEIN_KINASE_ATP"/>
    <property type="match status" value="1"/>
</dbReference>
<dbReference type="Pfam" id="PF00496">
    <property type="entry name" value="SBP_bac_5"/>
    <property type="match status" value="1"/>
</dbReference>
<gene>
    <name evidence="10" type="ORF">ACFPC0_25415</name>
</gene>
<dbReference type="PROSITE" id="PS00108">
    <property type="entry name" value="PROTEIN_KINASE_ST"/>
    <property type="match status" value="1"/>
</dbReference>
<dbReference type="Gene3D" id="3.40.190.10">
    <property type="entry name" value="Periplasmic binding protein-like II"/>
    <property type="match status" value="1"/>
</dbReference>
<keyword evidence="2" id="KW-0723">Serine/threonine-protein kinase</keyword>
<dbReference type="CDD" id="cd14014">
    <property type="entry name" value="STKc_PknB_like"/>
    <property type="match status" value="1"/>
</dbReference>
<name>A0ABV8TKA4_9ACTN</name>
<dbReference type="InterPro" id="IPR017441">
    <property type="entry name" value="Protein_kinase_ATP_BS"/>
</dbReference>
<evidence type="ECO:0000256" key="3">
    <source>
        <dbReference type="ARBA" id="ARBA00022679"/>
    </source>
</evidence>
<evidence type="ECO:0000313" key="11">
    <source>
        <dbReference type="Proteomes" id="UP001595824"/>
    </source>
</evidence>
<evidence type="ECO:0000313" key="10">
    <source>
        <dbReference type="EMBL" id="MFC4331057.1"/>
    </source>
</evidence>
<dbReference type="Gene3D" id="3.30.200.20">
    <property type="entry name" value="Phosphorylase Kinase, domain 1"/>
    <property type="match status" value="1"/>
</dbReference>
<dbReference type="SMART" id="SM00220">
    <property type="entry name" value="S_TKc"/>
    <property type="match status" value="1"/>
</dbReference>
<dbReference type="SUPFAM" id="SSF56112">
    <property type="entry name" value="Protein kinase-like (PK-like)"/>
    <property type="match status" value="1"/>
</dbReference>
<dbReference type="Gene3D" id="1.10.510.10">
    <property type="entry name" value="Transferase(Phosphotransferase) domain 1"/>
    <property type="match status" value="1"/>
</dbReference>
<dbReference type="PANTHER" id="PTHR43289">
    <property type="entry name" value="MITOGEN-ACTIVATED PROTEIN KINASE KINASE KINASE 20-RELATED"/>
    <property type="match status" value="1"/>
</dbReference>
<comment type="caution">
    <text evidence="10">The sequence shown here is derived from an EMBL/GenBank/DDBJ whole genome shotgun (WGS) entry which is preliminary data.</text>
</comment>
<keyword evidence="6 7" id="KW-0067">ATP-binding</keyword>
<evidence type="ECO:0000256" key="5">
    <source>
        <dbReference type="ARBA" id="ARBA00022777"/>
    </source>
</evidence>
<feature type="region of interest" description="Disordered" evidence="8">
    <location>
        <begin position="367"/>
        <end position="386"/>
    </location>
</feature>
<accession>A0ABV8TKA4</accession>
<keyword evidence="11" id="KW-1185">Reference proteome</keyword>
<evidence type="ECO:0000256" key="6">
    <source>
        <dbReference type="ARBA" id="ARBA00022840"/>
    </source>
</evidence>
<dbReference type="Gene3D" id="3.10.105.10">
    <property type="entry name" value="Dipeptide-binding Protein, Domain 3"/>
    <property type="match status" value="1"/>
</dbReference>
<protein>
    <recommendedName>
        <fullName evidence="1">non-specific serine/threonine protein kinase</fullName>
        <ecNumber evidence="1">2.7.11.1</ecNumber>
    </recommendedName>
</protein>
<proteinExistence type="predicted"/>
<keyword evidence="4 7" id="KW-0547">Nucleotide-binding</keyword>
<organism evidence="10 11">
    <name type="scientific">Streptomyces andamanensis</name>
    <dbReference type="NCBI Taxonomy" id="1565035"/>
    <lineage>
        <taxon>Bacteria</taxon>
        <taxon>Bacillati</taxon>
        <taxon>Actinomycetota</taxon>
        <taxon>Actinomycetes</taxon>
        <taxon>Kitasatosporales</taxon>
        <taxon>Streptomycetaceae</taxon>
        <taxon>Streptomyces</taxon>
    </lineage>
</organism>
<dbReference type="InterPro" id="IPR008271">
    <property type="entry name" value="Ser/Thr_kinase_AS"/>
</dbReference>
<dbReference type="EC" id="2.7.11.1" evidence="1"/>
<reference evidence="11" key="1">
    <citation type="journal article" date="2019" name="Int. J. Syst. Evol. Microbiol.">
        <title>The Global Catalogue of Microorganisms (GCM) 10K type strain sequencing project: providing services to taxonomists for standard genome sequencing and annotation.</title>
        <authorList>
            <consortium name="The Broad Institute Genomics Platform"/>
            <consortium name="The Broad Institute Genome Sequencing Center for Infectious Disease"/>
            <person name="Wu L."/>
            <person name="Ma J."/>
        </authorList>
    </citation>
    <scope>NUCLEOTIDE SEQUENCE [LARGE SCALE GENOMIC DNA]</scope>
    <source>
        <strain evidence="11">PCU 347</strain>
    </source>
</reference>
<keyword evidence="5" id="KW-0418">Kinase</keyword>
<feature type="binding site" evidence="7">
    <location>
        <position position="40"/>
    </location>
    <ligand>
        <name>ATP</name>
        <dbReference type="ChEBI" id="CHEBI:30616"/>
    </ligand>
</feature>
<dbReference type="EMBL" id="JBHSDP010000024">
    <property type="protein sequence ID" value="MFC4331057.1"/>
    <property type="molecule type" value="Genomic_DNA"/>
</dbReference>
<dbReference type="InterPro" id="IPR000914">
    <property type="entry name" value="SBP_5_dom"/>
</dbReference>
<dbReference type="SUPFAM" id="SSF53850">
    <property type="entry name" value="Periplasmic binding protein-like II"/>
    <property type="match status" value="1"/>
</dbReference>